<evidence type="ECO:0000256" key="1">
    <source>
        <dbReference type="ARBA" id="ARBA00000382"/>
    </source>
</evidence>
<reference evidence="12" key="1">
    <citation type="submission" date="2021-03" db="EMBL/GenBank/DDBJ databases">
        <title>Draft genome sequence of rust myrtle Austropuccinia psidii MF-1, a brazilian biotype.</title>
        <authorList>
            <person name="Quecine M.C."/>
            <person name="Pachon D.M.R."/>
            <person name="Bonatelli M.L."/>
            <person name="Correr F.H."/>
            <person name="Franceschini L.M."/>
            <person name="Leite T.F."/>
            <person name="Margarido G.R.A."/>
            <person name="Almeida C.A."/>
            <person name="Ferrarezi J.A."/>
            <person name="Labate C.A."/>
        </authorList>
    </citation>
    <scope>NUCLEOTIDE SEQUENCE</scope>
    <source>
        <strain evidence="12">MF-1</strain>
    </source>
</reference>
<dbReference type="GO" id="GO:0000272">
    <property type="term" value="P:polysaccharide catabolic process"/>
    <property type="evidence" value="ECO:0007669"/>
    <property type="project" value="UniProtKB-KW"/>
</dbReference>
<dbReference type="OrthoDB" id="4473401at2759"/>
<dbReference type="InterPro" id="IPR040451">
    <property type="entry name" value="GH81_N"/>
</dbReference>
<evidence type="ECO:0000256" key="3">
    <source>
        <dbReference type="ARBA" id="ARBA00012780"/>
    </source>
</evidence>
<dbReference type="Proteomes" id="UP000765509">
    <property type="component" value="Unassembled WGS sequence"/>
</dbReference>
<feature type="domain" description="Glycosyl hydrolase family 81 C-terminal" evidence="11">
    <location>
        <begin position="464"/>
        <end position="817"/>
    </location>
</feature>
<organism evidence="12 13">
    <name type="scientific">Austropuccinia psidii MF-1</name>
    <dbReference type="NCBI Taxonomy" id="1389203"/>
    <lineage>
        <taxon>Eukaryota</taxon>
        <taxon>Fungi</taxon>
        <taxon>Dikarya</taxon>
        <taxon>Basidiomycota</taxon>
        <taxon>Pucciniomycotina</taxon>
        <taxon>Pucciniomycetes</taxon>
        <taxon>Pucciniales</taxon>
        <taxon>Sphaerophragmiaceae</taxon>
        <taxon>Austropuccinia</taxon>
    </lineage>
</organism>
<dbReference type="GO" id="GO:0071555">
    <property type="term" value="P:cell wall organization"/>
    <property type="evidence" value="ECO:0007669"/>
    <property type="project" value="UniProtKB-KW"/>
</dbReference>
<dbReference type="Pfam" id="PF17652">
    <property type="entry name" value="Glyco_hydro81C"/>
    <property type="match status" value="1"/>
</dbReference>
<dbReference type="EMBL" id="AVOT02030401">
    <property type="protein sequence ID" value="MBW0523588.1"/>
    <property type="molecule type" value="Genomic_DNA"/>
</dbReference>
<feature type="compositionally biased region" description="Low complexity" evidence="9">
    <location>
        <begin position="16"/>
        <end position="26"/>
    </location>
</feature>
<evidence type="ECO:0000256" key="6">
    <source>
        <dbReference type="ARBA" id="ARBA00023295"/>
    </source>
</evidence>
<evidence type="ECO:0000313" key="13">
    <source>
        <dbReference type="Proteomes" id="UP000765509"/>
    </source>
</evidence>
<dbReference type="Gene3D" id="1.10.287.1170">
    <property type="entry name" value="glycoside hydrolase family 81 endo-[beta] glucanase"/>
    <property type="match status" value="1"/>
</dbReference>
<keyword evidence="4" id="KW-0378">Hydrolase</keyword>
<dbReference type="InterPro" id="IPR040720">
    <property type="entry name" value="GH81_C"/>
</dbReference>
<keyword evidence="6" id="KW-0326">Glycosidase</keyword>
<dbReference type="GO" id="GO:0042973">
    <property type="term" value="F:glucan endo-1,3-beta-D-glucosidase activity"/>
    <property type="evidence" value="ECO:0007669"/>
    <property type="project" value="UniProtKB-EC"/>
</dbReference>
<dbReference type="EC" id="3.2.1.39" evidence="3"/>
<evidence type="ECO:0000256" key="5">
    <source>
        <dbReference type="ARBA" id="ARBA00023277"/>
    </source>
</evidence>
<dbReference type="Gene3D" id="2.70.98.30">
    <property type="entry name" value="Golgi alpha-mannosidase II, domain 4"/>
    <property type="match status" value="1"/>
</dbReference>
<dbReference type="Pfam" id="PF03639">
    <property type="entry name" value="Glyco_hydro_81"/>
    <property type="match status" value="1"/>
</dbReference>
<keyword evidence="13" id="KW-1185">Reference proteome</keyword>
<proteinExistence type="inferred from homology"/>
<feature type="domain" description="Glycosyl hydrolase family 81 N-terminal" evidence="10">
    <location>
        <begin position="105"/>
        <end position="439"/>
    </location>
</feature>
<accession>A0A9Q3ERE3</accession>
<gene>
    <name evidence="12" type="ORF">O181_063303</name>
</gene>
<dbReference type="AlphaFoldDB" id="A0A9Q3ERE3"/>
<evidence type="ECO:0000256" key="7">
    <source>
        <dbReference type="ARBA" id="ARBA00023316"/>
    </source>
</evidence>
<comment type="similarity">
    <text evidence="2">Belongs to the glycosyl hydrolase 81 family.</text>
</comment>
<keyword evidence="8" id="KW-0624">Polysaccharide degradation</keyword>
<evidence type="ECO:0000256" key="2">
    <source>
        <dbReference type="ARBA" id="ARBA00010730"/>
    </source>
</evidence>
<dbReference type="PROSITE" id="PS52008">
    <property type="entry name" value="GH81"/>
    <property type="match status" value="1"/>
</dbReference>
<evidence type="ECO:0000259" key="11">
    <source>
        <dbReference type="Pfam" id="PF17652"/>
    </source>
</evidence>
<dbReference type="GO" id="GO:0052861">
    <property type="term" value="F:endo-1,3(4)-beta-glucanase activity"/>
    <property type="evidence" value="ECO:0007669"/>
    <property type="project" value="InterPro"/>
</dbReference>
<name>A0A9Q3ERE3_9BASI</name>
<evidence type="ECO:0000313" key="12">
    <source>
        <dbReference type="EMBL" id="MBW0523588.1"/>
    </source>
</evidence>
<evidence type="ECO:0000259" key="10">
    <source>
        <dbReference type="Pfam" id="PF03639"/>
    </source>
</evidence>
<sequence>MEFARLVCPLGLQKSASLGGHSSQSSPQRIVSTRKPADWSGSQTETITLQRATMMASGGSAQFEGELFSSVAGDPWGKPRPPFGLFGDGLAHPIQPVHVSCSNLDRAQPNPIGTNKWYTQLALPPKGTDPIYPLPYALAFLDGQSTLSRQRTSSHVLVGLGVSHSTSTQRVFGPPVAEEPYAPARYYYNPLGISVCLGAKELSPSNVSLTITDWSELAVQVAISSFTPSMRSAIHFPISRGSAFITALYESLTPMISSGHAIVSLECLNAGNEHQLFGFRKHRIRYSDGSTWLIYSHPDQPQGPPLEFQKISSTDIAHKSLWFGIIQVVTMSEYYARPVGDNSHRLNEEVVYDQGVGVWVKTATISSGPINSGLYSFNWHTAGPRSTVHEPLVFALPHHIEAMSSEAIVKPEIRLNSRVTGEMCLCKARAWTFNENLEPLTNYGIAPCTAGNRTSPFELSKLGLLGQVLVKELETGFENEADLDSYYFSGKKLAKQALQCLSASCLLKRPDLAVRCVEKTKKSFLRFFYNHQKAAPLVYETTWKGIISSSMFRSWNKGDDFGNGIYNDHHFHFGYFIYTAAVLVYHDPKLLHLIKHYVNDLIRDINNPDETDSYFPLFRNFDWFLGHSLATGLESALDGKNQESCSEDANFLYSLKVWGEVSHNSSLKALADLQLSILKRSINNYYYMQDSNTNSPVQFTRNRVAGILFENKVDYTTFFSNEKDAIHMIQAIPITPITPFFRSPKFIWQEWNHTGPPNSHNNHICQIATKLTNGYQTLLLTQYGIVDPHYVWDIFSKHIKSKREVPIDDGASLSWILGFLISQFDSKAFASSEDCTLQ</sequence>
<keyword evidence="7" id="KW-0961">Cell wall biogenesis/degradation</keyword>
<evidence type="ECO:0000256" key="4">
    <source>
        <dbReference type="ARBA" id="ARBA00022801"/>
    </source>
</evidence>
<dbReference type="InterPro" id="IPR005200">
    <property type="entry name" value="Endo-beta-glucanase"/>
</dbReference>
<protein>
    <recommendedName>
        <fullName evidence="3">glucan endo-1,3-beta-D-glucosidase</fullName>
        <ecNumber evidence="3">3.2.1.39</ecNumber>
    </recommendedName>
</protein>
<comment type="catalytic activity">
    <reaction evidence="1">
        <text>Hydrolysis of (1-&gt;3)-beta-D-glucosidic linkages in (1-&gt;3)-beta-D-glucans.</text>
        <dbReference type="EC" id="3.2.1.39"/>
    </reaction>
</comment>
<dbReference type="PANTHER" id="PTHR31983:SF0">
    <property type="entry name" value="GLUCAN ENDO-1,3-BETA-D-GLUCOSIDASE 2"/>
    <property type="match status" value="1"/>
</dbReference>
<evidence type="ECO:0000256" key="9">
    <source>
        <dbReference type="SAM" id="MobiDB-lite"/>
    </source>
</evidence>
<comment type="caution">
    <text evidence="12">The sequence shown here is derived from an EMBL/GenBank/DDBJ whole genome shotgun (WGS) entry which is preliminary data.</text>
</comment>
<dbReference type="PANTHER" id="PTHR31983">
    <property type="entry name" value="ENDO-1,3(4)-BETA-GLUCANASE 1"/>
    <property type="match status" value="1"/>
</dbReference>
<evidence type="ECO:0000256" key="8">
    <source>
        <dbReference type="ARBA" id="ARBA00023326"/>
    </source>
</evidence>
<feature type="region of interest" description="Disordered" evidence="9">
    <location>
        <begin position="16"/>
        <end position="43"/>
    </location>
</feature>
<keyword evidence="5" id="KW-0119">Carbohydrate metabolism</keyword>